<keyword evidence="3" id="KW-1185">Reference proteome</keyword>
<dbReference type="Proteomes" id="UP000626554">
    <property type="component" value="Unassembled WGS sequence"/>
</dbReference>
<dbReference type="PRINTS" id="PR00368">
    <property type="entry name" value="FADPNR"/>
</dbReference>
<dbReference type="InterPro" id="IPR050982">
    <property type="entry name" value="Auxin_biosynth/cation_transpt"/>
</dbReference>
<dbReference type="PANTHER" id="PTHR43539:SF78">
    <property type="entry name" value="FLAVIN-CONTAINING MONOOXYGENASE"/>
    <property type="match status" value="1"/>
</dbReference>
<evidence type="ECO:0000313" key="2">
    <source>
        <dbReference type="EMBL" id="NVO84705.1"/>
    </source>
</evidence>
<evidence type="ECO:0000313" key="3">
    <source>
        <dbReference type="Proteomes" id="UP000626554"/>
    </source>
</evidence>
<dbReference type="SUPFAM" id="SSF51905">
    <property type="entry name" value="FAD/NAD(P)-binding domain"/>
    <property type="match status" value="1"/>
</dbReference>
<dbReference type="PRINTS" id="PR00469">
    <property type="entry name" value="PNDRDTASEII"/>
</dbReference>
<dbReference type="InterPro" id="IPR036291">
    <property type="entry name" value="NAD(P)-bd_dom_sf"/>
</dbReference>
<keyword evidence="1" id="KW-0560">Oxidoreductase</keyword>
<accession>A0ABX2Q308</accession>
<dbReference type="SUPFAM" id="SSF51735">
    <property type="entry name" value="NAD(P)-binding Rossmann-fold domains"/>
    <property type="match status" value="1"/>
</dbReference>
<reference evidence="2 3" key="1">
    <citation type="submission" date="2020-05" db="EMBL/GenBank/DDBJ databases">
        <title>Hymenobacter terrestris sp. nov. and Hymenobacter lapidiphilus sp. nov., isolated from regoliths in Antarctica.</title>
        <authorList>
            <person name="Sedlacek I."/>
            <person name="Pantucek R."/>
            <person name="Zeman M."/>
            <person name="Holochova P."/>
            <person name="Kralova S."/>
            <person name="Stankova E."/>
            <person name="Sedo O."/>
            <person name="Micenkova L."/>
            <person name="Svec P."/>
            <person name="Gupta V."/>
            <person name="Sood U."/>
            <person name="Korpole U.S."/>
            <person name="Lal R."/>
        </authorList>
    </citation>
    <scope>NUCLEOTIDE SEQUENCE [LARGE SCALE GENOMIC DNA]</scope>
    <source>
        <strain evidence="2 3">P5252</strain>
    </source>
</reference>
<dbReference type="PANTHER" id="PTHR43539">
    <property type="entry name" value="FLAVIN-BINDING MONOOXYGENASE-LIKE PROTEIN (AFU_ORTHOLOGUE AFUA_4G09220)"/>
    <property type="match status" value="1"/>
</dbReference>
<name>A0ABX2Q308_9BACT</name>
<comment type="caution">
    <text evidence="2">The sequence shown here is derived from an EMBL/GenBank/DDBJ whole genome shotgun (WGS) entry which is preliminary data.</text>
</comment>
<organism evidence="2 3">
    <name type="scientific">Hymenobacter terrestris</name>
    <dbReference type="NCBI Taxonomy" id="2748310"/>
    <lineage>
        <taxon>Bacteria</taxon>
        <taxon>Pseudomonadati</taxon>
        <taxon>Bacteroidota</taxon>
        <taxon>Cytophagia</taxon>
        <taxon>Cytophagales</taxon>
        <taxon>Hymenobacteraceae</taxon>
        <taxon>Hymenobacter</taxon>
    </lineage>
</organism>
<dbReference type="InterPro" id="IPR036188">
    <property type="entry name" value="FAD/NAD-bd_sf"/>
</dbReference>
<gene>
    <name evidence="2" type="ORF">HW556_07410</name>
</gene>
<dbReference type="Gene3D" id="3.50.50.60">
    <property type="entry name" value="FAD/NAD(P)-binding domain"/>
    <property type="match status" value="1"/>
</dbReference>
<protein>
    <submittedName>
        <fullName evidence="2">NAD(P)/FAD-dependent oxidoreductase</fullName>
    </submittedName>
</protein>
<evidence type="ECO:0000256" key="1">
    <source>
        <dbReference type="ARBA" id="ARBA00023002"/>
    </source>
</evidence>
<dbReference type="Pfam" id="PF13738">
    <property type="entry name" value="Pyr_redox_3"/>
    <property type="match status" value="1"/>
</dbReference>
<dbReference type="NCBIfam" id="NF040505">
    <property type="entry name" value="ArsO_flavin_mono"/>
    <property type="match status" value="1"/>
</dbReference>
<dbReference type="RefSeq" id="WP_176899384.1">
    <property type="nucleotide sequence ID" value="NZ_JABKAV010000014.1"/>
</dbReference>
<sequence length="366" mass="38906">MATVSDEFTTDVLVIGAGQSGLAVGYYLRRAGLNFVLLDDQPAPGGAWPHGWDSLRLFSPADASSLPGWLMPRPPAADSGFPTRDAVIDYLKQYEQRYELPVRRPVRVAAVRRSSGSVGGFMVETDAGTWQARAVVCATGSWRNPFVPVYPGQADFSGVQLHSAQYQQAAPFAGQRVLVVGGGNSGAQVLAEVSQVAHTTWVTEKEPRFLPDDVDGRVLFTQATQRYHALSGAAAAPPPTLGDIVMVPPVQDARGRGVLGSVRPFVRFTPTGVVWADGREESVDAVIWCTGFRPALSFLAGLGILQPDGRVATEVARATAAPGLWLVGYGTWTGFASATIIGVGRSARATTDEIKAFLALNQAPTE</sequence>
<dbReference type="EMBL" id="JABKAV010000014">
    <property type="protein sequence ID" value="NVO84705.1"/>
    <property type="molecule type" value="Genomic_DNA"/>
</dbReference>
<proteinExistence type="predicted"/>